<dbReference type="InterPro" id="IPR036272">
    <property type="entry name" value="Methuselah_N_sf"/>
</dbReference>
<evidence type="ECO:0000256" key="8">
    <source>
        <dbReference type="ARBA" id="ARBA00023136"/>
    </source>
</evidence>
<dbReference type="PANTHER" id="PTHR47154:SF2">
    <property type="entry name" value="G-PROTEIN COUPLED RECEPTOR MTH-RELATED"/>
    <property type="match status" value="1"/>
</dbReference>
<evidence type="ECO:0000256" key="5">
    <source>
        <dbReference type="ARBA" id="ARBA00022729"/>
    </source>
</evidence>
<evidence type="ECO:0000256" key="6">
    <source>
        <dbReference type="ARBA" id="ARBA00022989"/>
    </source>
</evidence>
<dbReference type="eggNOG" id="KOG4193">
    <property type="taxonomic scope" value="Eukaryota"/>
</dbReference>
<sequence length="681" mass="79498">MSFTLYRAKNQSGLQNKLFCFQWSSGAVISANSVQTILLLEMSATLYRVSIWSLLLVGIAADISDCDFLDTVDLTHSSKFENGSYRYEDLIIPARLTGEYDYRILDGGSWEHVSNHVRGCICKLRPCIRLCCHHRKLMSSTQCSKDVDADLTYDYALDITLRNGSVTKKHIMNEMIVQQDLPMPCQIHYELDAERYAEDKWTLFENGTLLRHYDNAFLSKQDYCLQPRRSKSGESYSLVPYNCIIQPSMTMAYGEYDYEIDYDGDTVSVPNHIRGCVCKLKTCIRFCCHPKKLMVGDECSKNVYKNLTYEYLLDITQLDGSVIKKHVLEDMVVQQDLPLPCERHYLLDAEGSKYDMWSLYENGSLFRHFDQQFLSKQEFCLQPYPTSTGKNYLLIVAFNCIELPSMTMAYVKCISVFFMVITIAAYLWLPKFRSLHSKCCNLYFISLAVTFLLNVISVFGIFELRTPICYLTGYVGYFTVMATFLWLSAISFDVWRRFAMRKFHDFYQNNRSTFFNYNIIVWSSAGLLTFVIFLVDQFVETTEENPYNPAVGVYYCWIYTNGWSAMFYFYAPLAILIILNSVSFFLTTRYIYVENKQNQKVLNKSERQKLSRNHANYRIYFRLFIIMGGSWILEIIAFICEMENKWMPLIAINDYLNCSQGIILFIATFCNKEMFRLIRKR</sequence>
<feature type="transmembrane region" description="Helical" evidence="13">
    <location>
        <begin position="567"/>
        <end position="592"/>
    </location>
</feature>
<keyword evidence="10" id="KW-0675">Receptor</keyword>
<dbReference type="InterPro" id="IPR010596">
    <property type="entry name" value="Methuselah_N_dom"/>
</dbReference>
<evidence type="ECO:0000259" key="14">
    <source>
        <dbReference type="PROSITE" id="PS50261"/>
    </source>
</evidence>
<reference evidence="15 16" key="2">
    <citation type="journal article" date="2008" name="Bioinformatics">
        <title>Assembly reconciliation.</title>
        <authorList>
            <person name="Zimin A.V."/>
            <person name="Smith D.R."/>
            <person name="Sutton G."/>
            <person name="Yorke J.A."/>
        </authorList>
    </citation>
    <scope>NUCLEOTIDE SEQUENCE [LARGE SCALE GENOMIC DNA]</scope>
    <source>
        <strain evidence="15 16">TSC#14021-0224.01</strain>
    </source>
</reference>
<feature type="transmembrane region" description="Helical" evidence="13">
    <location>
        <begin position="441"/>
        <end position="462"/>
    </location>
</feature>
<dbReference type="GO" id="GO:0007166">
    <property type="term" value="P:cell surface receptor signaling pathway"/>
    <property type="evidence" value="ECO:0007669"/>
    <property type="project" value="InterPro"/>
</dbReference>
<keyword evidence="11" id="KW-0325">Glycoprotein</keyword>
<keyword evidence="6 13" id="KW-1133">Transmembrane helix</keyword>
<name>B3P1N5_DROER</name>
<evidence type="ECO:0000256" key="1">
    <source>
        <dbReference type="ARBA" id="ARBA00004651"/>
    </source>
</evidence>
<evidence type="ECO:0000313" key="15">
    <source>
        <dbReference type="EMBL" id="EDV49634.1"/>
    </source>
</evidence>
<evidence type="ECO:0000256" key="7">
    <source>
        <dbReference type="ARBA" id="ARBA00023040"/>
    </source>
</evidence>
<feature type="transmembrane region" description="Helical" evidence="13">
    <location>
        <begin position="619"/>
        <end position="639"/>
    </location>
</feature>
<keyword evidence="7" id="KW-0297">G-protein coupled receptor</keyword>
<dbReference type="Gene3D" id="2.30.160.11">
    <property type="match status" value="1"/>
</dbReference>
<dbReference type="Proteomes" id="UP000008711">
    <property type="component" value="Unassembled WGS sequence"/>
</dbReference>
<comment type="subcellular location">
    <subcellularLocation>
        <location evidence="1">Cell membrane</location>
        <topology evidence="1">Multi-pass membrane protein</topology>
    </subcellularLocation>
</comment>
<dbReference type="InterPro" id="IPR023311">
    <property type="entry name" value="Methusela_ecto_dom_2"/>
</dbReference>
<feature type="transmembrane region" description="Helical" evidence="13">
    <location>
        <begin position="474"/>
        <end position="495"/>
    </location>
</feature>
<evidence type="ECO:0000256" key="11">
    <source>
        <dbReference type="ARBA" id="ARBA00023180"/>
    </source>
</evidence>
<reference evidence="15 16" key="1">
    <citation type="journal article" date="2007" name="Nature">
        <title>Evolution of genes and genomes on the Drosophila phylogeny.</title>
        <authorList>
            <consortium name="Drosophila 12 Genomes Consortium"/>
            <person name="Clark A.G."/>
            <person name="Eisen M.B."/>
            <person name="Smith D.R."/>
            <person name="Bergman C.M."/>
            <person name="Oliver B."/>
            <person name="Markow T.A."/>
            <person name="Kaufman T.C."/>
            <person name="Kellis M."/>
            <person name="Gelbart W."/>
            <person name="Iyer V.N."/>
            <person name="Pollard D.A."/>
            <person name="Sackton T.B."/>
            <person name="Larracuente A.M."/>
            <person name="Singh N.D."/>
            <person name="Abad J.P."/>
            <person name="Abt D.N."/>
            <person name="Adryan B."/>
            <person name="Aguade M."/>
            <person name="Akashi H."/>
            <person name="Anderson W.W."/>
            <person name="Aquadro C.F."/>
            <person name="Ardell D.H."/>
            <person name="Arguello R."/>
            <person name="Artieri C.G."/>
            <person name="Barbash D.A."/>
            <person name="Barker D."/>
            <person name="Barsanti P."/>
            <person name="Batterham P."/>
            <person name="Batzoglou S."/>
            <person name="Begun D."/>
            <person name="Bhutkar A."/>
            <person name="Blanco E."/>
            <person name="Bosak S.A."/>
            <person name="Bradley R.K."/>
            <person name="Brand A.D."/>
            <person name="Brent M.R."/>
            <person name="Brooks A.N."/>
            <person name="Brown R.H."/>
            <person name="Butlin R.K."/>
            <person name="Caggese C."/>
            <person name="Calvi B.R."/>
            <person name="Bernardo de Carvalho A."/>
            <person name="Caspi A."/>
            <person name="Castrezana S."/>
            <person name="Celniker S.E."/>
            <person name="Chang J.L."/>
            <person name="Chapple C."/>
            <person name="Chatterji S."/>
            <person name="Chinwalla A."/>
            <person name="Civetta A."/>
            <person name="Clifton S.W."/>
            <person name="Comeron J.M."/>
            <person name="Costello J.C."/>
            <person name="Coyne J.A."/>
            <person name="Daub J."/>
            <person name="David R.G."/>
            <person name="Delcher A.L."/>
            <person name="Delehaunty K."/>
            <person name="Do C.B."/>
            <person name="Ebling H."/>
            <person name="Edwards K."/>
            <person name="Eickbush T."/>
            <person name="Evans J.D."/>
            <person name="Filipski A."/>
            <person name="Findeiss S."/>
            <person name="Freyhult E."/>
            <person name="Fulton L."/>
            <person name="Fulton R."/>
            <person name="Garcia A.C."/>
            <person name="Gardiner A."/>
            <person name="Garfield D.A."/>
            <person name="Garvin B.E."/>
            <person name="Gibson G."/>
            <person name="Gilbert D."/>
            <person name="Gnerre S."/>
            <person name="Godfrey J."/>
            <person name="Good R."/>
            <person name="Gotea V."/>
            <person name="Gravely B."/>
            <person name="Greenberg A.J."/>
            <person name="Griffiths-Jones S."/>
            <person name="Gross S."/>
            <person name="Guigo R."/>
            <person name="Gustafson E.A."/>
            <person name="Haerty W."/>
            <person name="Hahn M.W."/>
            <person name="Halligan D.L."/>
            <person name="Halpern A.L."/>
            <person name="Halter G.M."/>
            <person name="Han M.V."/>
            <person name="Heger A."/>
            <person name="Hillier L."/>
            <person name="Hinrichs A.S."/>
            <person name="Holmes I."/>
            <person name="Hoskins R.A."/>
            <person name="Hubisz M.J."/>
            <person name="Hultmark D."/>
            <person name="Huntley M.A."/>
            <person name="Jaffe D.B."/>
            <person name="Jagadeeshan S."/>
            <person name="Jeck W.R."/>
            <person name="Johnson J."/>
            <person name="Jones C.D."/>
            <person name="Jordan W.C."/>
            <person name="Karpen G.H."/>
            <person name="Kataoka E."/>
            <person name="Keightley P.D."/>
            <person name="Kheradpour P."/>
            <person name="Kirkness E.F."/>
            <person name="Koerich L.B."/>
            <person name="Kristiansen K."/>
            <person name="Kudrna D."/>
            <person name="Kulathinal R.J."/>
            <person name="Kumar S."/>
            <person name="Kwok R."/>
            <person name="Lander E."/>
            <person name="Langley C.H."/>
            <person name="Lapoint R."/>
            <person name="Lazzaro B.P."/>
            <person name="Lee S.J."/>
            <person name="Levesque L."/>
            <person name="Li R."/>
            <person name="Lin C.F."/>
            <person name="Lin M.F."/>
            <person name="Lindblad-Toh K."/>
            <person name="Llopart A."/>
            <person name="Long M."/>
            <person name="Low L."/>
            <person name="Lozovsky E."/>
            <person name="Lu J."/>
            <person name="Luo M."/>
            <person name="Machado C.A."/>
            <person name="Makalowski W."/>
            <person name="Marzo M."/>
            <person name="Matsuda M."/>
            <person name="Matzkin L."/>
            <person name="McAllister B."/>
            <person name="McBride C.S."/>
            <person name="McKernan B."/>
            <person name="McKernan K."/>
            <person name="Mendez-Lago M."/>
            <person name="Minx P."/>
            <person name="Mollenhauer M.U."/>
            <person name="Montooth K."/>
            <person name="Mount S.M."/>
            <person name="Mu X."/>
            <person name="Myers E."/>
            <person name="Negre B."/>
            <person name="Newfeld S."/>
            <person name="Nielsen R."/>
            <person name="Noor M.A."/>
            <person name="O'Grady P."/>
            <person name="Pachter L."/>
            <person name="Papaceit M."/>
            <person name="Parisi M.J."/>
            <person name="Parisi M."/>
            <person name="Parts L."/>
            <person name="Pedersen J.S."/>
            <person name="Pesole G."/>
            <person name="Phillippy A.M."/>
            <person name="Ponting C.P."/>
            <person name="Pop M."/>
            <person name="Porcelli D."/>
            <person name="Powell J.R."/>
            <person name="Prohaska S."/>
            <person name="Pruitt K."/>
            <person name="Puig M."/>
            <person name="Quesneville H."/>
            <person name="Ram K.R."/>
            <person name="Rand D."/>
            <person name="Rasmussen M.D."/>
            <person name="Reed L.K."/>
            <person name="Reenan R."/>
            <person name="Reily A."/>
            <person name="Remington K.A."/>
            <person name="Rieger T.T."/>
            <person name="Ritchie M.G."/>
            <person name="Robin C."/>
            <person name="Rogers Y.H."/>
            <person name="Rohde C."/>
            <person name="Rozas J."/>
            <person name="Rubenfield M.J."/>
            <person name="Ruiz A."/>
            <person name="Russo S."/>
            <person name="Salzberg S.L."/>
            <person name="Sanchez-Gracia A."/>
            <person name="Saranga D.J."/>
            <person name="Sato H."/>
            <person name="Schaeffer S.W."/>
            <person name="Schatz M.C."/>
            <person name="Schlenke T."/>
            <person name="Schwartz R."/>
            <person name="Segarra C."/>
            <person name="Singh R.S."/>
            <person name="Sirot L."/>
            <person name="Sirota M."/>
            <person name="Sisneros N.B."/>
            <person name="Smith C.D."/>
            <person name="Smith T.F."/>
            <person name="Spieth J."/>
            <person name="Stage D.E."/>
            <person name="Stark A."/>
            <person name="Stephan W."/>
            <person name="Strausberg R.L."/>
            <person name="Strempel S."/>
            <person name="Sturgill D."/>
            <person name="Sutton G."/>
            <person name="Sutton G.G."/>
            <person name="Tao W."/>
            <person name="Teichmann S."/>
            <person name="Tobari Y.N."/>
            <person name="Tomimura Y."/>
            <person name="Tsolas J.M."/>
            <person name="Valente V.L."/>
            <person name="Venter E."/>
            <person name="Venter J.C."/>
            <person name="Vicario S."/>
            <person name="Vieira F.G."/>
            <person name="Vilella A.J."/>
            <person name="Villasante A."/>
            <person name="Walenz B."/>
            <person name="Wang J."/>
            <person name="Wasserman M."/>
            <person name="Watts T."/>
            <person name="Wilson D."/>
            <person name="Wilson R.K."/>
            <person name="Wing R.A."/>
            <person name="Wolfner M.F."/>
            <person name="Wong A."/>
            <person name="Wong G.K."/>
            <person name="Wu C.I."/>
            <person name="Wu G."/>
            <person name="Yamamoto D."/>
            <person name="Yang H.P."/>
            <person name="Yang S.P."/>
            <person name="Yorke J.A."/>
            <person name="Yoshida K."/>
            <person name="Zdobnov E."/>
            <person name="Zhang P."/>
            <person name="Zhang Y."/>
            <person name="Zimin A.V."/>
            <person name="Baldwin J."/>
            <person name="Abdouelleil A."/>
            <person name="Abdulkadir J."/>
            <person name="Abebe A."/>
            <person name="Abera B."/>
            <person name="Abreu J."/>
            <person name="Acer S.C."/>
            <person name="Aftuck L."/>
            <person name="Alexander A."/>
            <person name="An P."/>
            <person name="Anderson E."/>
            <person name="Anderson S."/>
            <person name="Arachi H."/>
            <person name="Azer M."/>
            <person name="Bachantsang P."/>
            <person name="Barry A."/>
            <person name="Bayul T."/>
            <person name="Berlin A."/>
            <person name="Bessette D."/>
            <person name="Bloom T."/>
            <person name="Blye J."/>
            <person name="Boguslavskiy L."/>
            <person name="Bonnet C."/>
            <person name="Boukhgalter B."/>
            <person name="Bourzgui I."/>
            <person name="Brown A."/>
            <person name="Cahill P."/>
            <person name="Channer S."/>
            <person name="Cheshatsang Y."/>
            <person name="Chuda L."/>
            <person name="Citroen M."/>
            <person name="Collymore A."/>
            <person name="Cooke P."/>
            <person name="Costello M."/>
            <person name="D'Aco K."/>
            <person name="Daza R."/>
            <person name="De Haan G."/>
            <person name="DeGray S."/>
            <person name="DeMaso C."/>
            <person name="Dhargay N."/>
            <person name="Dooley K."/>
            <person name="Dooley E."/>
            <person name="Doricent M."/>
            <person name="Dorje P."/>
            <person name="Dorjee K."/>
            <person name="Dupes A."/>
            <person name="Elong R."/>
            <person name="Falk J."/>
            <person name="Farina A."/>
            <person name="Faro S."/>
            <person name="Ferguson D."/>
            <person name="Fisher S."/>
            <person name="Foley C.D."/>
            <person name="Franke A."/>
            <person name="Friedrich D."/>
            <person name="Gadbois L."/>
            <person name="Gearin G."/>
            <person name="Gearin C.R."/>
            <person name="Giannoukos G."/>
            <person name="Goode T."/>
            <person name="Graham J."/>
            <person name="Grandbois E."/>
            <person name="Grewal S."/>
            <person name="Gyaltsen K."/>
            <person name="Hafez N."/>
            <person name="Hagos B."/>
            <person name="Hall J."/>
            <person name="Henson C."/>
            <person name="Hollinger A."/>
            <person name="Honan T."/>
            <person name="Huard M.D."/>
            <person name="Hughes L."/>
            <person name="Hurhula B."/>
            <person name="Husby M.E."/>
            <person name="Kamat A."/>
            <person name="Kanga B."/>
            <person name="Kashin S."/>
            <person name="Khazanovich D."/>
            <person name="Kisner P."/>
            <person name="Lance K."/>
            <person name="Lara M."/>
            <person name="Lee W."/>
            <person name="Lennon N."/>
            <person name="Letendre F."/>
            <person name="LeVine R."/>
            <person name="Lipovsky A."/>
            <person name="Liu X."/>
            <person name="Liu J."/>
            <person name="Liu S."/>
            <person name="Lokyitsang T."/>
            <person name="Lokyitsang Y."/>
            <person name="Lubonja R."/>
            <person name="Lui A."/>
            <person name="MacDonald P."/>
            <person name="Magnisalis V."/>
            <person name="Maru K."/>
            <person name="Matthews C."/>
            <person name="McCusker W."/>
            <person name="McDonough S."/>
            <person name="Mehta T."/>
            <person name="Meldrim J."/>
            <person name="Meneus L."/>
            <person name="Mihai O."/>
            <person name="Mihalev A."/>
            <person name="Mihova T."/>
            <person name="Mittelman R."/>
            <person name="Mlenga V."/>
            <person name="Montmayeur A."/>
            <person name="Mulrain L."/>
            <person name="Navidi A."/>
            <person name="Naylor J."/>
            <person name="Negash T."/>
            <person name="Nguyen T."/>
            <person name="Nguyen N."/>
            <person name="Nicol R."/>
            <person name="Norbu C."/>
            <person name="Norbu N."/>
            <person name="Novod N."/>
            <person name="O'Neill B."/>
            <person name="Osman S."/>
            <person name="Markiewicz E."/>
            <person name="Oyono O.L."/>
            <person name="Patti C."/>
            <person name="Phunkhang P."/>
            <person name="Pierre F."/>
            <person name="Priest M."/>
            <person name="Raghuraman S."/>
            <person name="Rege F."/>
            <person name="Reyes R."/>
            <person name="Rise C."/>
            <person name="Rogov P."/>
            <person name="Ross K."/>
            <person name="Ryan E."/>
            <person name="Settipalli S."/>
            <person name="Shea T."/>
            <person name="Sherpa N."/>
            <person name="Shi L."/>
            <person name="Shih D."/>
            <person name="Sparrow T."/>
            <person name="Spaulding J."/>
            <person name="Stalker J."/>
            <person name="Stange-Thomann N."/>
            <person name="Stavropoulos S."/>
            <person name="Stone C."/>
            <person name="Strader C."/>
            <person name="Tesfaye S."/>
            <person name="Thomson T."/>
            <person name="Thoulutsang Y."/>
            <person name="Thoulutsang D."/>
            <person name="Topham K."/>
            <person name="Topping I."/>
            <person name="Tsamla T."/>
            <person name="Vassiliev H."/>
            <person name="Vo A."/>
            <person name="Wangchuk T."/>
            <person name="Wangdi T."/>
            <person name="Weiand M."/>
            <person name="Wilkinson J."/>
            <person name="Wilson A."/>
            <person name="Yadav S."/>
            <person name="Young G."/>
            <person name="Yu Q."/>
            <person name="Zembek L."/>
            <person name="Zhong D."/>
            <person name="Zimmer A."/>
            <person name="Zwirko Z."/>
            <person name="Jaffe D.B."/>
            <person name="Alvarez P."/>
            <person name="Brockman W."/>
            <person name="Butler J."/>
            <person name="Chin C."/>
            <person name="Gnerre S."/>
            <person name="Grabherr M."/>
            <person name="Kleber M."/>
            <person name="Mauceli E."/>
            <person name="MacCallum I."/>
        </authorList>
    </citation>
    <scope>NUCLEOTIDE SEQUENCE [LARGE SCALE GENOMIC DNA]</scope>
    <source>
        <strain evidence="15 16">TSC#14021-0224.01</strain>
    </source>
</reference>
<dbReference type="CDD" id="cd15039">
    <property type="entry name" value="7tmB3_Methuselah-like"/>
    <property type="match status" value="1"/>
</dbReference>
<dbReference type="SUPFAM" id="SSF63877">
    <property type="entry name" value="Methuselah ectodomain"/>
    <property type="match status" value="2"/>
</dbReference>
<accession>B3P1N5</accession>
<proteinExistence type="inferred from homology"/>
<dbReference type="GO" id="GO:0008528">
    <property type="term" value="F:G protein-coupled peptide receptor activity"/>
    <property type="evidence" value="ECO:0007669"/>
    <property type="project" value="TreeGrafter"/>
</dbReference>
<dbReference type="HOGENOM" id="CLU_002753_3_0_1"/>
<dbReference type="CDD" id="cd00251">
    <property type="entry name" value="Mth_Ecto"/>
    <property type="match status" value="2"/>
</dbReference>
<keyword evidence="16" id="KW-1185">Reference proteome</keyword>
<comment type="similarity">
    <text evidence="2">Belongs to the G-protein coupled receptor 2 family. Mth subfamily.</text>
</comment>
<dbReference type="Gene3D" id="1.20.1070.10">
    <property type="entry name" value="Rhodopsin 7-helix transmembrane proteins"/>
    <property type="match status" value="1"/>
</dbReference>
<feature type="transmembrane region" description="Helical" evidence="13">
    <location>
        <begin position="409"/>
        <end position="429"/>
    </location>
</feature>
<organism evidence="15 16">
    <name type="scientific">Drosophila erecta</name>
    <name type="common">Fruit fly</name>
    <dbReference type="NCBI Taxonomy" id="7220"/>
    <lineage>
        <taxon>Eukaryota</taxon>
        <taxon>Metazoa</taxon>
        <taxon>Ecdysozoa</taxon>
        <taxon>Arthropoda</taxon>
        <taxon>Hexapoda</taxon>
        <taxon>Insecta</taxon>
        <taxon>Pterygota</taxon>
        <taxon>Neoptera</taxon>
        <taxon>Endopterygota</taxon>
        <taxon>Diptera</taxon>
        <taxon>Brachycera</taxon>
        <taxon>Muscomorpha</taxon>
        <taxon>Ephydroidea</taxon>
        <taxon>Drosophilidae</taxon>
        <taxon>Drosophila</taxon>
        <taxon>Sophophora</taxon>
    </lineage>
</organism>
<keyword evidence="5" id="KW-0732">Signal</keyword>
<dbReference type="EMBL" id="CH954181">
    <property type="protein sequence ID" value="EDV49634.1"/>
    <property type="molecule type" value="Genomic_DNA"/>
</dbReference>
<dbReference type="OMA" id="WSAMYYF"/>
<protein>
    <submittedName>
        <fullName evidence="15">GG17551</fullName>
    </submittedName>
</protein>
<dbReference type="InterPro" id="IPR051384">
    <property type="entry name" value="Mth_GPCR"/>
</dbReference>
<evidence type="ECO:0000256" key="2">
    <source>
        <dbReference type="ARBA" id="ARBA00008979"/>
    </source>
</evidence>
<evidence type="ECO:0000313" key="16">
    <source>
        <dbReference type="Proteomes" id="UP000008711"/>
    </source>
</evidence>
<evidence type="ECO:0000256" key="13">
    <source>
        <dbReference type="SAM" id="Phobius"/>
    </source>
</evidence>
<evidence type="ECO:0000256" key="9">
    <source>
        <dbReference type="ARBA" id="ARBA00023157"/>
    </source>
</evidence>
<keyword evidence="8 13" id="KW-0472">Membrane</keyword>
<dbReference type="FunFam" id="2.30.160.11:FF:000001">
    <property type="entry name" value="G-protein coupled receptor Mth"/>
    <property type="match status" value="1"/>
</dbReference>
<dbReference type="PROSITE" id="PS50261">
    <property type="entry name" value="G_PROTEIN_RECEP_F2_4"/>
    <property type="match status" value="1"/>
</dbReference>
<feature type="transmembrane region" description="Helical" evidence="13">
    <location>
        <begin position="515"/>
        <end position="535"/>
    </location>
</feature>
<gene>
    <name evidence="15" type="primary">Dere\GG17551</name>
    <name evidence="15" type="ORF">Dere_GG17551</name>
</gene>
<dbReference type="InterPro" id="IPR017981">
    <property type="entry name" value="GPCR_2-like_7TM"/>
</dbReference>
<keyword evidence="12" id="KW-0807">Transducer</keyword>
<dbReference type="PhylomeDB" id="B3P1N5"/>
<dbReference type="OrthoDB" id="6134459at2759"/>
<feature type="transmembrane region" description="Helical" evidence="13">
    <location>
        <begin position="651"/>
        <end position="671"/>
    </location>
</feature>
<evidence type="ECO:0000256" key="12">
    <source>
        <dbReference type="ARBA" id="ARBA00023224"/>
    </source>
</evidence>
<dbReference type="AlphaFoldDB" id="B3P1N5"/>
<dbReference type="Gene3D" id="2.170.180.11">
    <property type="entry name" value="Methuselah ectodomain, domain 2"/>
    <property type="match status" value="2"/>
</dbReference>
<evidence type="ECO:0000256" key="3">
    <source>
        <dbReference type="ARBA" id="ARBA00022475"/>
    </source>
</evidence>
<dbReference type="InterPro" id="IPR044860">
    <property type="entry name" value="Methusela_ecto_dom_1"/>
</dbReference>
<dbReference type="Pfam" id="PF06652">
    <property type="entry name" value="Methuselah_N"/>
    <property type="match status" value="2"/>
</dbReference>
<dbReference type="PANTHER" id="PTHR47154">
    <property type="entry name" value="G-PROTEIN COUPLED RECEPTOR MTH-RELATED"/>
    <property type="match status" value="1"/>
</dbReference>
<feature type="domain" description="G-protein coupled receptors family 2 profile 2" evidence="14">
    <location>
        <begin position="404"/>
        <end position="672"/>
    </location>
</feature>
<dbReference type="KEGG" id="der:6552031"/>
<keyword evidence="3" id="KW-1003">Cell membrane</keyword>
<evidence type="ECO:0000256" key="10">
    <source>
        <dbReference type="ARBA" id="ARBA00023170"/>
    </source>
</evidence>
<evidence type="ECO:0000256" key="4">
    <source>
        <dbReference type="ARBA" id="ARBA00022692"/>
    </source>
</evidence>
<dbReference type="GO" id="GO:0005886">
    <property type="term" value="C:plasma membrane"/>
    <property type="evidence" value="ECO:0007669"/>
    <property type="project" value="UniProtKB-SubCell"/>
</dbReference>
<keyword evidence="4 13" id="KW-0812">Transmembrane</keyword>
<keyword evidence="9" id="KW-1015">Disulfide bond</keyword>